<keyword evidence="1" id="KW-0812">Transmembrane</keyword>
<dbReference type="Proteomes" id="UP001551329">
    <property type="component" value="Unassembled WGS sequence"/>
</dbReference>
<keyword evidence="1" id="KW-1133">Transmembrane helix</keyword>
<evidence type="ECO:0000313" key="2">
    <source>
        <dbReference type="EMBL" id="MEU7073515.1"/>
    </source>
</evidence>
<comment type="caution">
    <text evidence="2">The sequence shown here is derived from an EMBL/GenBank/DDBJ whole genome shotgun (WGS) entry which is preliminary data.</text>
</comment>
<dbReference type="EMBL" id="JBEZAE010000019">
    <property type="protein sequence ID" value="MEU7073515.1"/>
    <property type="molecule type" value="Genomic_DNA"/>
</dbReference>
<feature type="transmembrane region" description="Helical" evidence="1">
    <location>
        <begin position="132"/>
        <end position="155"/>
    </location>
</feature>
<gene>
    <name evidence="2" type="ORF">AB0A88_25695</name>
</gene>
<dbReference type="RefSeq" id="WP_358475394.1">
    <property type="nucleotide sequence ID" value="NZ_JBEZAE010000019.1"/>
</dbReference>
<proteinExistence type="predicted"/>
<organism evidence="2 3">
    <name type="scientific">Streptomyces narbonensis</name>
    <dbReference type="NCBI Taxonomy" id="67333"/>
    <lineage>
        <taxon>Bacteria</taxon>
        <taxon>Bacillati</taxon>
        <taxon>Actinomycetota</taxon>
        <taxon>Actinomycetes</taxon>
        <taxon>Kitasatosporales</taxon>
        <taxon>Streptomycetaceae</taxon>
        <taxon>Streptomyces</taxon>
    </lineage>
</organism>
<evidence type="ECO:0000256" key="1">
    <source>
        <dbReference type="SAM" id="Phobius"/>
    </source>
</evidence>
<protein>
    <recommendedName>
        <fullName evidence="4">DUF3592 domain-containing protein</fullName>
    </recommendedName>
</protein>
<reference evidence="2 3" key="1">
    <citation type="submission" date="2024-06" db="EMBL/GenBank/DDBJ databases">
        <title>The Natural Products Discovery Center: Release of the First 8490 Sequenced Strains for Exploring Actinobacteria Biosynthetic Diversity.</title>
        <authorList>
            <person name="Kalkreuter E."/>
            <person name="Kautsar S.A."/>
            <person name="Yang D."/>
            <person name="Bader C.D."/>
            <person name="Teijaro C.N."/>
            <person name="Fluegel L."/>
            <person name="Davis C.M."/>
            <person name="Simpson J.R."/>
            <person name="Lauterbach L."/>
            <person name="Steele A.D."/>
            <person name="Gui C."/>
            <person name="Meng S."/>
            <person name="Li G."/>
            <person name="Viehrig K."/>
            <person name="Ye F."/>
            <person name="Su P."/>
            <person name="Kiefer A.F."/>
            <person name="Nichols A."/>
            <person name="Cepeda A.J."/>
            <person name="Yan W."/>
            <person name="Fan B."/>
            <person name="Jiang Y."/>
            <person name="Adhikari A."/>
            <person name="Zheng C.-J."/>
            <person name="Schuster L."/>
            <person name="Cowan T.M."/>
            <person name="Smanski M.J."/>
            <person name="Chevrette M.G."/>
            <person name="De Carvalho L.P.S."/>
            <person name="Shen B."/>
        </authorList>
    </citation>
    <scope>NUCLEOTIDE SEQUENCE [LARGE SCALE GENOMIC DNA]</scope>
    <source>
        <strain evidence="2 3">NPDC045974</strain>
    </source>
</reference>
<keyword evidence="1" id="KW-0472">Membrane</keyword>
<feature type="transmembrane region" description="Helical" evidence="1">
    <location>
        <begin position="104"/>
        <end position="126"/>
    </location>
</feature>
<feature type="transmembrane region" description="Helical" evidence="1">
    <location>
        <begin position="232"/>
        <end position="254"/>
    </location>
</feature>
<evidence type="ECO:0008006" key="4">
    <source>
        <dbReference type="Google" id="ProtNLM"/>
    </source>
</evidence>
<sequence length="255" mass="26694">MISSQVLIKDGSTAALTPDRLTLTRDSGRVRVEIPLAVVQRADPSGETGIRVHLTDEAVHSIPGGNATATAAFLAALNAALPEERDPAGSALVTTEVNEGTRPWVRWSAGGAVLLAYLGYVTWVGVTYNGGASFLTVVATLVALLGLACVVGVVSKALDRVTLARRGITVIGIRGHHPNGVPKKYFAFTDTSGNEHLSDSTRSGQTAHIVYDPERPGTNVARQPLAWVLVKYTLSLIIAIGILGLGALGIAVPYL</sequence>
<evidence type="ECO:0000313" key="3">
    <source>
        <dbReference type="Proteomes" id="UP001551329"/>
    </source>
</evidence>
<name>A0ABV3CHD8_9ACTN</name>
<keyword evidence="3" id="KW-1185">Reference proteome</keyword>
<accession>A0ABV3CHD8</accession>